<protein>
    <recommendedName>
        <fullName evidence="3">Sulfatase-modifying factor enzyme-like domain-containing protein</fullName>
    </recommendedName>
</protein>
<feature type="region of interest" description="Disordered" evidence="1">
    <location>
        <begin position="377"/>
        <end position="402"/>
    </location>
</feature>
<dbReference type="InterPro" id="IPR042095">
    <property type="entry name" value="SUMF_sf"/>
</dbReference>
<feature type="signal peptide" evidence="2">
    <location>
        <begin position="1"/>
        <end position="23"/>
    </location>
</feature>
<dbReference type="AlphaFoldDB" id="A0A4V0NEC4"/>
<feature type="region of interest" description="Disordered" evidence="1">
    <location>
        <begin position="24"/>
        <end position="79"/>
    </location>
</feature>
<dbReference type="PROSITE" id="PS51257">
    <property type="entry name" value="PROKAR_LIPOPROTEIN"/>
    <property type="match status" value="1"/>
</dbReference>
<dbReference type="EMBL" id="CP012670">
    <property type="protein sequence ID" value="AUX25682.1"/>
    <property type="molecule type" value="Genomic_DNA"/>
</dbReference>
<dbReference type="Gene3D" id="3.90.1580.10">
    <property type="entry name" value="paralog of FGE (formylglycine-generating enzyme)"/>
    <property type="match status" value="1"/>
</dbReference>
<accession>A0A4V0NEC4</accession>
<feature type="compositionally biased region" description="Pro residues" evidence="1">
    <location>
        <begin position="25"/>
        <end position="34"/>
    </location>
</feature>
<evidence type="ECO:0000259" key="3">
    <source>
        <dbReference type="Pfam" id="PF03781"/>
    </source>
</evidence>
<evidence type="ECO:0000313" key="4">
    <source>
        <dbReference type="EMBL" id="AUX25682.1"/>
    </source>
</evidence>
<evidence type="ECO:0000256" key="2">
    <source>
        <dbReference type="SAM" id="SignalP"/>
    </source>
</evidence>
<feature type="compositionally biased region" description="Low complexity" evidence="1">
    <location>
        <begin position="40"/>
        <end position="76"/>
    </location>
</feature>
<dbReference type="Proteomes" id="UP000295781">
    <property type="component" value="Chromosome"/>
</dbReference>
<feature type="chain" id="PRO_5020436787" description="Sulfatase-modifying factor enzyme-like domain-containing protein" evidence="2">
    <location>
        <begin position="24"/>
        <end position="402"/>
    </location>
</feature>
<evidence type="ECO:0000313" key="5">
    <source>
        <dbReference type="Proteomes" id="UP000295781"/>
    </source>
</evidence>
<organism evidence="4 5">
    <name type="scientific">Sorangium cellulosum</name>
    <name type="common">Polyangium cellulosum</name>
    <dbReference type="NCBI Taxonomy" id="56"/>
    <lineage>
        <taxon>Bacteria</taxon>
        <taxon>Pseudomonadati</taxon>
        <taxon>Myxococcota</taxon>
        <taxon>Polyangia</taxon>
        <taxon>Polyangiales</taxon>
        <taxon>Polyangiaceae</taxon>
        <taxon>Sorangium</taxon>
    </lineage>
</organism>
<reference evidence="4 5" key="1">
    <citation type="submission" date="2015-09" db="EMBL/GenBank/DDBJ databases">
        <title>Sorangium comparison.</title>
        <authorList>
            <person name="Zaburannyi N."/>
            <person name="Bunk B."/>
            <person name="Overmann J."/>
            <person name="Mueller R."/>
        </authorList>
    </citation>
    <scope>NUCLEOTIDE SEQUENCE [LARGE SCALE GENOMIC DNA]</scope>
    <source>
        <strain evidence="4 5">So ceGT47</strain>
    </source>
</reference>
<dbReference type="InterPro" id="IPR005532">
    <property type="entry name" value="SUMF_dom"/>
</dbReference>
<feature type="domain" description="Sulfatase-modifying factor enzyme-like" evidence="3">
    <location>
        <begin position="146"/>
        <end position="304"/>
    </location>
</feature>
<evidence type="ECO:0000256" key="1">
    <source>
        <dbReference type="SAM" id="MobiDB-lite"/>
    </source>
</evidence>
<keyword evidence="2" id="KW-0732">Signal</keyword>
<dbReference type="SUPFAM" id="SSF56436">
    <property type="entry name" value="C-type lectin-like"/>
    <property type="match status" value="1"/>
</dbReference>
<name>A0A4V0NEC4_SORCE</name>
<sequence>MTPRMRRLLLPFPALVLAAACSGAPPEPAQPAAPPRARIEAPPATAPAPAETAGAAATPPSAPAEPAEPGAAAEADAGAEEARACPADMKLVEGEYCTEVEHTCLRSWYDKSNKKTVCEEFAPTPGRCTGEKVKKRYCIDTYEWPNKEGERPEVMNRFHQAQVKCAAVGKRLCTESEWTLACEGPEMKPFPYGYSRDATKCNGDHLWDNPDMKKVAKRDPDELARLWKGVRSGSQAQCISDYGVADLPANADEVVASETTGGWRGKYDSVHTGGPWYKGVRNQCRPKIYTHDEGFYYYFLSFRCCAEPDGEATDPRTPRQIREGWKMDRVERSARFTVAEMREKLELKEQGKCECKAHDILCKTMCGTLLGPGAVDATPGGAPAAKGGAPAAKGGATDGKER</sequence>
<gene>
    <name evidence="4" type="ORF">SOCEGT47_062310</name>
</gene>
<feature type="compositionally biased region" description="Low complexity" evidence="1">
    <location>
        <begin position="377"/>
        <end position="395"/>
    </location>
</feature>
<dbReference type="InterPro" id="IPR016187">
    <property type="entry name" value="CTDL_fold"/>
</dbReference>
<dbReference type="Pfam" id="PF03781">
    <property type="entry name" value="FGE-sulfatase"/>
    <property type="match status" value="1"/>
</dbReference>
<proteinExistence type="predicted"/>